<keyword evidence="1" id="KW-0862">Zinc</keyword>
<name>A0ABV0TDG5_9TELE</name>
<proteinExistence type="predicted"/>
<gene>
    <name evidence="3" type="ORF">ILYODFUR_034340</name>
</gene>
<keyword evidence="4" id="KW-1185">Reference proteome</keyword>
<dbReference type="Gene3D" id="3.30.160.60">
    <property type="entry name" value="Classic Zinc Finger"/>
    <property type="match status" value="1"/>
</dbReference>
<keyword evidence="1" id="KW-0863">Zinc-finger</keyword>
<comment type="caution">
    <text evidence="3">The sequence shown here is derived from an EMBL/GenBank/DDBJ whole genome shotgun (WGS) entry which is preliminary data.</text>
</comment>
<feature type="domain" description="C2H2-type" evidence="2">
    <location>
        <begin position="1"/>
        <end position="24"/>
    </location>
</feature>
<evidence type="ECO:0000259" key="2">
    <source>
        <dbReference type="PROSITE" id="PS50157"/>
    </source>
</evidence>
<dbReference type="PROSITE" id="PS50157">
    <property type="entry name" value="ZINC_FINGER_C2H2_2"/>
    <property type="match status" value="1"/>
</dbReference>
<protein>
    <recommendedName>
        <fullName evidence="2">C2H2-type domain-containing protein</fullName>
    </recommendedName>
</protein>
<dbReference type="InterPro" id="IPR013087">
    <property type="entry name" value="Znf_C2H2_type"/>
</dbReference>
<organism evidence="3 4">
    <name type="scientific">Ilyodon furcidens</name>
    <name type="common">goldbreast splitfin</name>
    <dbReference type="NCBI Taxonomy" id="33524"/>
    <lineage>
        <taxon>Eukaryota</taxon>
        <taxon>Metazoa</taxon>
        <taxon>Chordata</taxon>
        <taxon>Craniata</taxon>
        <taxon>Vertebrata</taxon>
        <taxon>Euteleostomi</taxon>
        <taxon>Actinopterygii</taxon>
        <taxon>Neopterygii</taxon>
        <taxon>Teleostei</taxon>
        <taxon>Neoteleostei</taxon>
        <taxon>Acanthomorphata</taxon>
        <taxon>Ovalentaria</taxon>
        <taxon>Atherinomorphae</taxon>
        <taxon>Cyprinodontiformes</taxon>
        <taxon>Goodeidae</taxon>
        <taxon>Ilyodon</taxon>
    </lineage>
</organism>
<evidence type="ECO:0000313" key="4">
    <source>
        <dbReference type="Proteomes" id="UP001482620"/>
    </source>
</evidence>
<accession>A0ABV0TDG5</accession>
<keyword evidence="1" id="KW-0479">Metal-binding</keyword>
<dbReference type="EMBL" id="JAHRIQ010029318">
    <property type="protein sequence ID" value="MEQ2230940.1"/>
    <property type="molecule type" value="Genomic_DNA"/>
</dbReference>
<dbReference type="InterPro" id="IPR036236">
    <property type="entry name" value="Znf_C2H2_sf"/>
</dbReference>
<evidence type="ECO:0000313" key="3">
    <source>
        <dbReference type="EMBL" id="MEQ2230940.1"/>
    </source>
</evidence>
<dbReference type="SUPFAM" id="SSF57667">
    <property type="entry name" value="beta-beta-alpha zinc fingers"/>
    <property type="match status" value="1"/>
</dbReference>
<reference evidence="3 4" key="1">
    <citation type="submission" date="2021-06" db="EMBL/GenBank/DDBJ databases">
        <authorList>
            <person name="Palmer J.M."/>
        </authorList>
    </citation>
    <scope>NUCLEOTIDE SEQUENCE [LARGE SCALE GENOMIC DNA]</scope>
    <source>
        <strain evidence="4">if_2019</strain>
        <tissue evidence="3">Muscle</tissue>
    </source>
</reference>
<dbReference type="Proteomes" id="UP001482620">
    <property type="component" value="Unassembled WGS sequence"/>
</dbReference>
<evidence type="ECO:0000256" key="1">
    <source>
        <dbReference type="PROSITE-ProRule" id="PRU00042"/>
    </source>
</evidence>
<sequence length="157" mass="18426">MCGKGFFQNSYLTVHMITRLEEKPYKFVIHLAETAVIWLVTCELTWVRNHIRAKCAVHPFGRAVLNMGGSTWMRSRNHVKRGKSFSARYRLNRQKCRFNKIYFSFWKANGEACSHSAIYRANEEAKVVQGFVRSSDYQHLVKICSVFWIKHCGRVFI</sequence>